<dbReference type="Pfam" id="PF00512">
    <property type="entry name" value="HisKA"/>
    <property type="match status" value="1"/>
</dbReference>
<dbReference type="PRINTS" id="PR00344">
    <property type="entry name" value="BCTRLSENSOR"/>
</dbReference>
<dbReference type="PANTHER" id="PTHR43065">
    <property type="entry name" value="SENSOR HISTIDINE KINASE"/>
    <property type="match status" value="1"/>
</dbReference>
<keyword evidence="3" id="KW-0597">Phosphoprotein</keyword>
<dbReference type="PROSITE" id="PS50112">
    <property type="entry name" value="PAS"/>
    <property type="match status" value="1"/>
</dbReference>
<dbReference type="SUPFAM" id="SSF55874">
    <property type="entry name" value="ATPase domain of HSP90 chaperone/DNA topoisomerase II/histidine kinase"/>
    <property type="match status" value="1"/>
</dbReference>
<dbReference type="InterPro" id="IPR000014">
    <property type="entry name" value="PAS"/>
</dbReference>
<keyword evidence="6" id="KW-0418">Kinase</keyword>
<evidence type="ECO:0000256" key="4">
    <source>
        <dbReference type="ARBA" id="ARBA00022679"/>
    </source>
</evidence>
<evidence type="ECO:0000259" key="10">
    <source>
        <dbReference type="PROSITE" id="PS50112"/>
    </source>
</evidence>
<gene>
    <name evidence="11" type="ordered locus">Spiaf_0591</name>
</gene>
<evidence type="ECO:0000256" key="1">
    <source>
        <dbReference type="ARBA" id="ARBA00000085"/>
    </source>
</evidence>
<dbReference type="EC" id="2.7.13.3" evidence="2"/>
<dbReference type="PANTHER" id="PTHR43065:SF10">
    <property type="entry name" value="PEROXIDE STRESS-ACTIVATED HISTIDINE KINASE MAK3"/>
    <property type="match status" value="1"/>
</dbReference>
<evidence type="ECO:0000256" key="2">
    <source>
        <dbReference type="ARBA" id="ARBA00012438"/>
    </source>
</evidence>
<dbReference type="InterPro" id="IPR035965">
    <property type="entry name" value="PAS-like_dom_sf"/>
</dbReference>
<keyword evidence="8" id="KW-0902">Two-component regulatory system</keyword>
<dbReference type="SUPFAM" id="SSF47384">
    <property type="entry name" value="Homodimeric domain of signal transducing histidine kinase"/>
    <property type="match status" value="1"/>
</dbReference>
<dbReference type="CDD" id="cd00130">
    <property type="entry name" value="PAS"/>
    <property type="match status" value="1"/>
</dbReference>
<keyword evidence="7" id="KW-0067">ATP-binding</keyword>
<dbReference type="GO" id="GO:0000155">
    <property type="term" value="F:phosphorelay sensor kinase activity"/>
    <property type="evidence" value="ECO:0007669"/>
    <property type="project" value="InterPro"/>
</dbReference>
<dbReference type="STRING" id="889378.Spiaf_0591"/>
<dbReference type="RefSeq" id="WP_014454689.1">
    <property type="nucleotide sequence ID" value="NC_017098.1"/>
</dbReference>
<dbReference type="eggNOG" id="COG5000">
    <property type="taxonomic scope" value="Bacteria"/>
</dbReference>
<dbReference type="SUPFAM" id="SSF55785">
    <property type="entry name" value="PYP-like sensor domain (PAS domain)"/>
    <property type="match status" value="1"/>
</dbReference>
<dbReference type="InterPro" id="IPR004358">
    <property type="entry name" value="Sig_transdc_His_kin-like_C"/>
</dbReference>
<dbReference type="HOGENOM" id="CLU_000445_114_39_12"/>
<evidence type="ECO:0000313" key="11">
    <source>
        <dbReference type="EMBL" id="AFG36692.1"/>
    </source>
</evidence>
<reference evidence="12" key="1">
    <citation type="journal article" date="2013" name="Stand. Genomic Sci.">
        <title>Complete genome sequence of the halophilic bacterium Spirochaeta africana type strain (Z-7692(T)) from the alkaline Lake Magadi in the East African Rift.</title>
        <authorList>
            <person name="Liolos K."/>
            <person name="Abt B."/>
            <person name="Scheuner C."/>
            <person name="Teshima H."/>
            <person name="Held B."/>
            <person name="Lapidus A."/>
            <person name="Nolan M."/>
            <person name="Lucas S."/>
            <person name="Deshpande S."/>
            <person name="Cheng J.F."/>
            <person name="Tapia R."/>
            <person name="Goodwin L.A."/>
            <person name="Pitluck S."/>
            <person name="Pagani I."/>
            <person name="Ivanova N."/>
            <person name="Mavromatis K."/>
            <person name="Mikhailova N."/>
            <person name="Huntemann M."/>
            <person name="Pati A."/>
            <person name="Chen A."/>
            <person name="Palaniappan K."/>
            <person name="Land M."/>
            <person name="Rohde M."/>
            <person name="Tindall B.J."/>
            <person name="Detter J.C."/>
            <person name="Goker M."/>
            <person name="Bristow J."/>
            <person name="Eisen J.A."/>
            <person name="Markowitz V."/>
            <person name="Hugenholtz P."/>
            <person name="Woyke T."/>
            <person name="Klenk H.P."/>
            <person name="Kyrpides N.C."/>
        </authorList>
    </citation>
    <scope>NUCLEOTIDE SEQUENCE</scope>
    <source>
        <strain evidence="12">ATCC 700263 / DSM 8902 / Z-7692</strain>
    </source>
</reference>
<dbReference type="SMART" id="SM00387">
    <property type="entry name" value="HATPase_c"/>
    <property type="match status" value="1"/>
</dbReference>
<dbReference type="EMBL" id="CP003282">
    <property type="protein sequence ID" value="AFG36692.1"/>
    <property type="molecule type" value="Genomic_DNA"/>
</dbReference>
<dbReference type="GO" id="GO:0005524">
    <property type="term" value="F:ATP binding"/>
    <property type="evidence" value="ECO:0007669"/>
    <property type="project" value="UniProtKB-KW"/>
</dbReference>
<name>H9UGP9_SPIAZ</name>
<dbReference type="InterPro" id="IPR036097">
    <property type="entry name" value="HisK_dim/P_sf"/>
</dbReference>
<evidence type="ECO:0000256" key="5">
    <source>
        <dbReference type="ARBA" id="ARBA00022741"/>
    </source>
</evidence>
<evidence type="ECO:0000256" key="8">
    <source>
        <dbReference type="ARBA" id="ARBA00023012"/>
    </source>
</evidence>
<dbReference type="OrthoDB" id="1931120at2"/>
<dbReference type="InterPro" id="IPR003661">
    <property type="entry name" value="HisK_dim/P_dom"/>
</dbReference>
<dbReference type="Pfam" id="PF08448">
    <property type="entry name" value="PAS_4"/>
    <property type="match status" value="1"/>
</dbReference>
<dbReference type="PROSITE" id="PS50109">
    <property type="entry name" value="HIS_KIN"/>
    <property type="match status" value="1"/>
</dbReference>
<keyword evidence="5" id="KW-0547">Nucleotide-binding</keyword>
<dbReference type="InterPro" id="IPR003594">
    <property type="entry name" value="HATPase_dom"/>
</dbReference>
<accession>H9UGP9</accession>
<dbReference type="SMART" id="SM00388">
    <property type="entry name" value="HisKA"/>
    <property type="match status" value="1"/>
</dbReference>
<comment type="catalytic activity">
    <reaction evidence="1">
        <text>ATP + protein L-histidine = ADP + protein N-phospho-L-histidine.</text>
        <dbReference type="EC" id="2.7.13.3"/>
    </reaction>
</comment>
<protein>
    <recommendedName>
        <fullName evidence="2">histidine kinase</fullName>
        <ecNumber evidence="2">2.7.13.3</ecNumber>
    </recommendedName>
</protein>
<evidence type="ECO:0000259" key="9">
    <source>
        <dbReference type="PROSITE" id="PS50109"/>
    </source>
</evidence>
<keyword evidence="4" id="KW-0808">Transferase</keyword>
<dbReference type="InterPro" id="IPR013656">
    <property type="entry name" value="PAS_4"/>
</dbReference>
<dbReference type="SMART" id="SM00091">
    <property type="entry name" value="PAS"/>
    <property type="match status" value="1"/>
</dbReference>
<dbReference type="KEGG" id="sfc:Spiaf_0591"/>
<dbReference type="Gene3D" id="3.30.450.20">
    <property type="entry name" value="PAS domain"/>
    <property type="match status" value="1"/>
</dbReference>
<dbReference type="PATRIC" id="fig|889378.3.peg.600"/>
<evidence type="ECO:0000256" key="6">
    <source>
        <dbReference type="ARBA" id="ARBA00022777"/>
    </source>
</evidence>
<proteinExistence type="predicted"/>
<evidence type="ECO:0000313" key="12">
    <source>
        <dbReference type="Proteomes" id="UP000007383"/>
    </source>
</evidence>
<feature type="domain" description="PAS" evidence="10">
    <location>
        <begin position="30"/>
        <end position="82"/>
    </location>
</feature>
<organism evidence="11 12">
    <name type="scientific">Spirochaeta africana (strain ATCC 700263 / DSM 8902 / Z-7692)</name>
    <dbReference type="NCBI Taxonomy" id="889378"/>
    <lineage>
        <taxon>Bacteria</taxon>
        <taxon>Pseudomonadati</taxon>
        <taxon>Spirochaetota</taxon>
        <taxon>Spirochaetia</taxon>
        <taxon>Spirochaetales</taxon>
        <taxon>Spirochaetaceae</taxon>
        <taxon>Spirochaeta</taxon>
    </lineage>
</organism>
<dbReference type="Gene3D" id="3.30.565.10">
    <property type="entry name" value="Histidine kinase-like ATPase, C-terminal domain"/>
    <property type="match status" value="1"/>
</dbReference>
<dbReference type="Pfam" id="PF02518">
    <property type="entry name" value="HATPase_c"/>
    <property type="match status" value="1"/>
</dbReference>
<dbReference type="Proteomes" id="UP000007383">
    <property type="component" value="Chromosome"/>
</dbReference>
<dbReference type="InterPro" id="IPR005467">
    <property type="entry name" value="His_kinase_dom"/>
</dbReference>
<dbReference type="Gene3D" id="1.10.287.130">
    <property type="match status" value="1"/>
</dbReference>
<evidence type="ECO:0000256" key="7">
    <source>
        <dbReference type="ARBA" id="ARBA00022840"/>
    </source>
</evidence>
<feature type="domain" description="Histidine kinase" evidence="9">
    <location>
        <begin position="165"/>
        <end position="377"/>
    </location>
</feature>
<dbReference type="InterPro" id="IPR036890">
    <property type="entry name" value="HATPase_C_sf"/>
</dbReference>
<dbReference type="CDD" id="cd00082">
    <property type="entry name" value="HisKA"/>
    <property type="match status" value="1"/>
</dbReference>
<dbReference type="AlphaFoldDB" id="H9UGP9"/>
<evidence type="ECO:0000256" key="3">
    <source>
        <dbReference type="ARBA" id="ARBA00022553"/>
    </source>
</evidence>
<dbReference type="NCBIfam" id="TIGR00229">
    <property type="entry name" value="sensory_box"/>
    <property type="match status" value="1"/>
</dbReference>
<keyword evidence="12" id="KW-1185">Reference proteome</keyword>
<sequence length="391" mass="43928">MRRFVQRALKILPKLTAEQIHDLICTLSQENEKLEVVLDSMNEGVIVADRENRILLVNKPAERLLTMPLPEQLQEHHVCEIIRDPVLAGFVRDVLVNQETVQDREFSVDESGSVRTLSCSIVPLVQDGRIEGTILSAEDITDRKLREARLRRFESLASLTTLAAGVAHEIKNPLGSIGIHMQLIEKSLKQQSVEDSDGLLQYVTVVNEEVERLNKIVVDFLFAVRPMDIQPIDSDLGQIVHELLQFVQYELEQNYIELIEEISEDLPLLQLDERYIKQAVLNIVKNAIAAMPGGGELRVRIRTQGDDVVLCISDTGVGMDEATQNRIFEPYFTTRDFGSGLGLTLAYKIVKEHMAEIAVHSSPGDGSSFSIQFPVPQRSPKLLAYKGEPEE</sequence>